<dbReference type="AlphaFoldDB" id="A0A2S0PD60"/>
<dbReference type="Gene3D" id="2.40.128.130">
    <property type="entry name" value="Autotransporter beta-domain"/>
    <property type="match status" value="1"/>
</dbReference>
<feature type="compositionally biased region" description="Polar residues" evidence="1">
    <location>
        <begin position="103"/>
        <end position="115"/>
    </location>
</feature>
<name>A0A2S0PD60_9NEIS</name>
<keyword evidence="3" id="KW-1185">Reference proteome</keyword>
<evidence type="ECO:0000313" key="2">
    <source>
        <dbReference type="EMBL" id="AVY95306.1"/>
    </source>
</evidence>
<gene>
    <name evidence="2" type="ORF">DAI18_15615</name>
</gene>
<evidence type="ECO:0000313" key="3">
    <source>
        <dbReference type="Proteomes" id="UP000244173"/>
    </source>
</evidence>
<evidence type="ECO:0008006" key="4">
    <source>
        <dbReference type="Google" id="ProtNLM"/>
    </source>
</evidence>
<evidence type="ECO:0000256" key="1">
    <source>
        <dbReference type="SAM" id="MobiDB-lite"/>
    </source>
</evidence>
<dbReference type="EMBL" id="CP028519">
    <property type="protein sequence ID" value="AVY95306.1"/>
    <property type="molecule type" value="Genomic_DNA"/>
</dbReference>
<dbReference type="InterPro" id="IPR036709">
    <property type="entry name" value="Autotransporte_beta_dom_sf"/>
</dbReference>
<sequence length="417" mass="44611">MFRVSGAMAVGAVPIAEASNDYRQRTADNQRQQLAAAGIPAGMIDDALSGLAQPAGQRPVTDAGNGRPSSSLPSYPRLSSGIPISSTKKGPSIQGERRATGVSRLSSGIPISSTKKGPPIRRVKSALSTGNYLDKSLRPTRMLGKHFGRVADNVAEDGSGFGINLVSRGQPGTRIGDASYGMVVMQQRFTLGDDAQLTTRYGIARLQAGSSNGVSQFAGLRHVQTLDAGLKLESEFHYARHQSGQQYEPGSEPRRDQLAGQIAVALPYAVGTGMKVEPLFGLALRHDREMALNARAGSGDLLRLSAQSDKALDGVLGVRLAFRGAEAREGRGWRIDAEALARPQLYRQDSGRSAHWADDVDTRVALPGNPRSRFGYDGRLSISHRSKDRSLLSVSAYASRSDGMNDRGIMTTYQSSF</sequence>
<reference evidence="2 3" key="1">
    <citation type="submission" date="2018-04" db="EMBL/GenBank/DDBJ databases">
        <title>Denitrifier Microvirgula.</title>
        <authorList>
            <person name="Anderson E."/>
            <person name="Jang J."/>
            <person name="Ishii S."/>
        </authorList>
    </citation>
    <scope>NUCLEOTIDE SEQUENCE [LARGE SCALE GENOMIC DNA]</scope>
    <source>
        <strain evidence="2 3">BE2.4</strain>
    </source>
</reference>
<feature type="region of interest" description="Disordered" evidence="1">
    <location>
        <begin position="53"/>
        <end position="121"/>
    </location>
</feature>
<feature type="compositionally biased region" description="Low complexity" evidence="1">
    <location>
        <begin position="67"/>
        <end position="80"/>
    </location>
</feature>
<accession>A0A2S0PD60</accession>
<dbReference type="RefSeq" id="WP_028500130.1">
    <property type="nucleotide sequence ID" value="NZ_CP028519.1"/>
</dbReference>
<protein>
    <recommendedName>
        <fullName evidence="4">Autotransporter domain-containing protein</fullName>
    </recommendedName>
</protein>
<dbReference type="SUPFAM" id="SSF103515">
    <property type="entry name" value="Autotransporter"/>
    <property type="match status" value="1"/>
</dbReference>
<proteinExistence type="predicted"/>
<dbReference type="STRING" id="1122240.GCA_000620105_03241"/>
<dbReference type="Proteomes" id="UP000244173">
    <property type="component" value="Chromosome"/>
</dbReference>
<dbReference type="KEGG" id="maer:DAI18_15615"/>
<organism evidence="2 3">
    <name type="scientific">Microvirgula aerodenitrificans</name>
    <dbReference type="NCBI Taxonomy" id="57480"/>
    <lineage>
        <taxon>Bacteria</taxon>
        <taxon>Pseudomonadati</taxon>
        <taxon>Pseudomonadota</taxon>
        <taxon>Betaproteobacteria</taxon>
        <taxon>Neisseriales</taxon>
        <taxon>Aquaspirillaceae</taxon>
        <taxon>Microvirgula</taxon>
    </lineage>
</organism>